<keyword evidence="10" id="KW-1185">Reference proteome</keyword>
<evidence type="ECO:0000256" key="7">
    <source>
        <dbReference type="ARBA" id="ARBA00048807"/>
    </source>
</evidence>
<dbReference type="InterPro" id="IPR038418">
    <property type="entry name" value="6-PTP_synth/QueD_sf"/>
</dbReference>
<evidence type="ECO:0000256" key="1">
    <source>
        <dbReference type="ARBA" id="ARBA00005061"/>
    </source>
</evidence>
<gene>
    <name evidence="9" type="ORF">L6773_10790</name>
</gene>
<dbReference type="PIRSF" id="PIRSF006113">
    <property type="entry name" value="PTP_synth"/>
    <property type="match status" value="1"/>
</dbReference>
<evidence type="ECO:0000313" key="10">
    <source>
        <dbReference type="Proteomes" id="UP001165366"/>
    </source>
</evidence>
<reference evidence="9" key="1">
    <citation type="submission" date="2022-01" db="EMBL/GenBank/DDBJ databases">
        <authorList>
            <person name="Wang Y."/>
        </authorList>
    </citation>
    <scope>NUCLEOTIDE SEQUENCE</scope>
    <source>
        <strain evidence="9">WB101</strain>
    </source>
</reference>
<dbReference type="Gene3D" id="3.30.479.10">
    <property type="entry name" value="6-pyruvoyl tetrahydropterin synthase/QueD"/>
    <property type="match status" value="1"/>
</dbReference>
<comment type="cofactor">
    <cofactor evidence="8">
        <name>Zn(2+)</name>
        <dbReference type="ChEBI" id="CHEBI:29105"/>
    </cofactor>
    <text evidence="8">Binds 1 zinc ion per subunit.</text>
</comment>
<keyword evidence="6 8" id="KW-0456">Lyase</keyword>
<comment type="pathway">
    <text evidence="1 8">Purine metabolism; 7-cyano-7-deazaguanine biosynthesis.</text>
</comment>
<proteinExistence type="inferred from homology"/>
<evidence type="ECO:0000256" key="5">
    <source>
        <dbReference type="ARBA" id="ARBA00022833"/>
    </source>
</evidence>
<dbReference type="RefSeq" id="WP_237854311.1">
    <property type="nucleotide sequence ID" value="NZ_JAKLWS010000012.1"/>
</dbReference>
<keyword evidence="4 8" id="KW-0479">Metal-binding</keyword>
<evidence type="ECO:0000256" key="2">
    <source>
        <dbReference type="ARBA" id="ARBA00008900"/>
    </source>
</evidence>
<dbReference type="PANTHER" id="PTHR12589:SF7">
    <property type="entry name" value="6-PYRUVOYL TETRAHYDROBIOPTERIN SYNTHASE"/>
    <property type="match status" value="1"/>
</dbReference>
<keyword evidence="8" id="KW-0671">Queuosine biosynthesis</keyword>
<dbReference type="PANTHER" id="PTHR12589">
    <property type="entry name" value="PYRUVOYL TETRAHYDROBIOPTERIN SYNTHASE"/>
    <property type="match status" value="1"/>
</dbReference>
<dbReference type="Pfam" id="PF01242">
    <property type="entry name" value="PTPS"/>
    <property type="match status" value="1"/>
</dbReference>
<comment type="similarity">
    <text evidence="2 8">Belongs to the PTPS family. QueD subfamily.</text>
</comment>
<reference evidence="9" key="2">
    <citation type="submission" date="2024-05" db="EMBL/GenBank/DDBJ databases">
        <title>Rhodohalobacter halophilus gen. nov., sp. nov., a moderately halophilic member of the family Balneolaceae.</title>
        <authorList>
            <person name="Xia J."/>
        </authorList>
    </citation>
    <scope>NUCLEOTIDE SEQUENCE</scope>
    <source>
        <strain evidence="9">WB101</strain>
    </source>
</reference>
<evidence type="ECO:0000256" key="8">
    <source>
        <dbReference type="PIRNR" id="PIRNR006113"/>
    </source>
</evidence>
<comment type="catalytic activity">
    <reaction evidence="7 8">
        <text>7,8-dihydroneopterin 3'-triphosphate + H2O = 6-carboxy-5,6,7,8-tetrahydropterin + triphosphate + acetaldehyde + 2 H(+)</text>
        <dbReference type="Rhea" id="RHEA:27966"/>
        <dbReference type="ChEBI" id="CHEBI:15343"/>
        <dbReference type="ChEBI" id="CHEBI:15377"/>
        <dbReference type="ChEBI" id="CHEBI:15378"/>
        <dbReference type="ChEBI" id="CHEBI:18036"/>
        <dbReference type="ChEBI" id="CHEBI:58462"/>
        <dbReference type="ChEBI" id="CHEBI:61032"/>
        <dbReference type="EC" id="4.1.2.50"/>
    </reaction>
</comment>
<evidence type="ECO:0000256" key="4">
    <source>
        <dbReference type="ARBA" id="ARBA00022723"/>
    </source>
</evidence>
<evidence type="ECO:0000313" key="9">
    <source>
        <dbReference type="EMBL" id="MCG2589057.1"/>
    </source>
</evidence>
<name>A0ABS9KE23_9BACT</name>
<evidence type="ECO:0000256" key="6">
    <source>
        <dbReference type="ARBA" id="ARBA00023239"/>
    </source>
</evidence>
<accession>A0ABS9KE23</accession>
<dbReference type="EC" id="4.-.-.-" evidence="8"/>
<dbReference type="SUPFAM" id="SSF55620">
    <property type="entry name" value="Tetrahydrobiopterin biosynthesis enzymes-like"/>
    <property type="match status" value="1"/>
</dbReference>
<dbReference type="Proteomes" id="UP001165366">
    <property type="component" value="Unassembled WGS sequence"/>
</dbReference>
<dbReference type="EMBL" id="JAKLWS010000012">
    <property type="protein sequence ID" value="MCG2589057.1"/>
    <property type="molecule type" value="Genomic_DNA"/>
</dbReference>
<comment type="caution">
    <text evidence="9">The sequence shown here is derived from an EMBL/GenBank/DDBJ whole genome shotgun (WGS) entry which is preliminary data.</text>
</comment>
<evidence type="ECO:0000256" key="3">
    <source>
        <dbReference type="ARBA" id="ARBA00018141"/>
    </source>
</evidence>
<dbReference type="InterPro" id="IPR007115">
    <property type="entry name" value="6-PTP_synth/QueD"/>
</dbReference>
<protein>
    <recommendedName>
        <fullName evidence="3 8">6-carboxy-5,6,7,8-tetrahydropterin synthase</fullName>
        <ecNumber evidence="8">4.-.-.-</ecNumber>
    </recommendedName>
</protein>
<sequence>MPTWTLNTEFKFDAAHFIDGYDGKCGRMHGHTYKVHIAAKSHKLNPSKYLKSADMVCDFKELKWAAAEGTKGGLDHTVLNEELPVSTTAERIAEYIHKETQTRIPDGIELTVTVWETETSWVEYTDKDV</sequence>
<organism evidence="9 10">
    <name type="scientific">Rhodohalobacter sulfatireducens</name>
    <dbReference type="NCBI Taxonomy" id="2911366"/>
    <lineage>
        <taxon>Bacteria</taxon>
        <taxon>Pseudomonadati</taxon>
        <taxon>Balneolota</taxon>
        <taxon>Balneolia</taxon>
        <taxon>Balneolales</taxon>
        <taxon>Balneolaceae</taxon>
        <taxon>Rhodohalobacter</taxon>
    </lineage>
</organism>
<keyword evidence="5 8" id="KW-0862">Zinc</keyword>